<dbReference type="AlphaFoldDB" id="A0A3S4T3Z2"/>
<keyword evidence="3" id="KW-1185">Reference proteome</keyword>
<dbReference type="PROSITE" id="PS50801">
    <property type="entry name" value="STAS"/>
    <property type="match status" value="1"/>
</dbReference>
<dbReference type="RefSeq" id="WP_126335820.1">
    <property type="nucleotide sequence ID" value="NZ_AP022604.1"/>
</dbReference>
<dbReference type="CDD" id="cd07043">
    <property type="entry name" value="STAS_anti-anti-sigma_factors"/>
    <property type="match status" value="1"/>
</dbReference>
<protein>
    <submittedName>
        <fullName evidence="2">Anti-anti-sigma regulatory factor (Antagonist of anti-sigma factor)</fullName>
    </submittedName>
</protein>
<reference evidence="2 3" key="1">
    <citation type="submission" date="2018-12" db="EMBL/GenBank/DDBJ databases">
        <authorList>
            <consortium name="Pathogen Informatics"/>
        </authorList>
    </citation>
    <scope>NUCLEOTIDE SEQUENCE [LARGE SCALE GENOMIC DNA]</scope>
    <source>
        <strain evidence="2 3">NCTC10485</strain>
    </source>
</reference>
<proteinExistence type="predicted"/>
<feature type="domain" description="STAS" evidence="1">
    <location>
        <begin position="28"/>
        <end position="81"/>
    </location>
</feature>
<dbReference type="SUPFAM" id="SSF52091">
    <property type="entry name" value="SpoIIaa-like"/>
    <property type="match status" value="1"/>
</dbReference>
<gene>
    <name evidence="2" type="ORF">NCTC10485_04579</name>
</gene>
<evidence type="ECO:0000259" key="1">
    <source>
        <dbReference type="PROSITE" id="PS50801"/>
    </source>
</evidence>
<dbReference type="InterPro" id="IPR002645">
    <property type="entry name" value="STAS_dom"/>
</dbReference>
<evidence type="ECO:0000313" key="2">
    <source>
        <dbReference type="EMBL" id="VEG50261.1"/>
    </source>
</evidence>
<name>A0A3S4T3Z2_MYCCI</name>
<dbReference type="Pfam" id="PF01740">
    <property type="entry name" value="STAS"/>
    <property type="match status" value="1"/>
</dbReference>
<dbReference type="Gene3D" id="3.30.750.24">
    <property type="entry name" value="STAS domain"/>
    <property type="match status" value="1"/>
</dbReference>
<dbReference type="InterPro" id="IPR036513">
    <property type="entry name" value="STAS_dom_sf"/>
</dbReference>
<dbReference type="Proteomes" id="UP000282551">
    <property type="component" value="Chromosome"/>
</dbReference>
<dbReference type="OrthoDB" id="3697150at2"/>
<evidence type="ECO:0000313" key="3">
    <source>
        <dbReference type="Proteomes" id="UP000282551"/>
    </source>
</evidence>
<sequence>MSVTANFESDAPIVYRTVRLSHRRLDTGVVAVSAHGEIDAANADDFCDYVQDLVSGCDQLVVDLSELTFFGTPGVSALRRIRIDAAWVLVTGPAVARMLRVCDAAGDLPAAGSLAAALAVLRGAPGLQLVGG</sequence>
<accession>A0A3S4T3Z2</accession>
<organism evidence="2 3">
    <name type="scientific">Mycolicibacterium chitae</name>
    <name type="common">Mycobacterium chitae</name>
    <dbReference type="NCBI Taxonomy" id="1792"/>
    <lineage>
        <taxon>Bacteria</taxon>
        <taxon>Bacillati</taxon>
        <taxon>Actinomycetota</taxon>
        <taxon>Actinomycetes</taxon>
        <taxon>Mycobacteriales</taxon>
        <taxon>Mycobacteriaceae</taxon>
        <taxon>Mycolicibacterium</taxon>
    </lineage>
</organism>
<dbReference type="EMBL" id="LR134355">
    <property type="protein sequence ID" value="VEG50261.1"/>
    <property type="molecule type" value="Genomic_DNA"/>
</dbReference>